<accession>A0A6J5N3W2</accession>
<name>A0A6J5N3W2_9CAUD</name>
<protein>
    <submittedName>
        <fullName evidence="1">Uncharacterized protein</fullName>
    </submittedName>
</protein>
<reference evidence="1" key="1">
    <citation type="submission" date="2020-04" db="EMBL/GenBank/DDBJ databases">
        <authorList>
            <person name="Chiriac C."/>
            <person name="Salcher M."/>
            <person name="Ghai R."/>
            <person name="Kavagutti S V."/>
        </authorList>
    </citation>
    <scope>NUCLEOTIDE SEQUENCE</scope>
</reference>
<dbReference type="EMBL" id="LR796562">
    <property type="protein sequence ID" value="CAB4151976.1"/>
    <property type="molecule type" value="Genomic_DNA"/>
</dbReference>
<organism evidence="1">
    <name type="scientific">uncultured Caudovirales phage</name>
    <dbReference type="NCBI Taxonomy" id="2100421"/>
    <lineage>
        <taxon>Viruses</taxon>
        <taxon>Duplodnaviria</taxon>
        <taxon>Heunggongvirae</taxon>
        <taxon>Uroviricota</taxon>
        <taxon>Caudoviricetes</taxon>
        <taxon>Peduoviridae</taxon>
        <taxon>Maltschvirus</taxon>
        <taxon>Maltschvirus maltsch</taxon>
    </lineage>
</organism>
<gene>
    <name evidence="1" type="ORF">UFOVP585_45</name>
</gene>
<evidence type="ECO:0000313" key="1">
    <source>
        <dbReference type="EMBL" id="CAB4151976.1"/>
    </source>
</evidence>
<proteinExistence type="predicted"/>
<sequence length="522" mass="58665">MQLASNQFTVEERDDVRKIAQNLQVSWKKSTNLSRRTFTIGVSIIGGNDIIGINPGAVGSPGIYEYFDESDYILSLAWERELSMPYGGLVKAMGEAVLENTSGRFTPRFMGGNSELFTAQLPRRPVKLSTGFVLNGTDEVIPQFSGITTKTPQIDVRNEKVTLEFADYVDFFQGRYLDQTIMFTGQRTDQVMQTLFSQLGMTTAQYDLDYGINIIPFGIFEKDSQFSKVFHDLARSENGHLYQDETGVFKFENRQHWDSAPYNSVRYILPTAQVIEQDNPTDDHIINVVEISSTLRQKNPTETIFNLPADAYLFVKAGSSIDRFLEFNDPILEVIHPSSSGTNSVFIANSLADGTGTDLSGSVDLKVLGTFAKTVKYRFTNTGTVDLYINQLVIAGRPAKDIGTLYYRDRISSSVTAYEERVLKIENPYIQDESWAKSLASMILSDFSRPENVQTLTIRALPRLQFGDLISWQGRYWRVFGIKNRIEAGIGYVQDITILQRTITTYFRIGISTIGGSDMIAP</sequence>